<organism evidence="1 2">
    <name type="scientific">Lithocarpus litseifolius</name>
    <dbReference type="NCBI Taxonomy" id="425828"/>
    <lineage>
        <taxon>Eukaryota</taxon>
        <taxon>Viridiplantae</taxon>
        <taxon>Streptophyta</taxon>
        <taxon>Embryophyta</taxon>
        <taxon>Tracheophyta</taxon>
        <taxon>Spermatophyta</taxon>
        <taxon>Magnoliopsida</taxon>
        <taxon>eudicotyledons</taxon>
        <taxon>Gunneridae</taxon>
        <taxon>Pentapetalae</taxon>
        <taxon>rosids</taxon>
        <taxon>fabids</taxon>
        <taxon>Fagales</taxon>
        <taxon>Fagaceae</taxon>
        <taxon>Lithocarpus</taxon>
    </lineage>
</organism>
<keyword evidence="2" id="KW-1185">Reference proteome</keyword>
<evidence type="ECO:0000313" key="1">
    <source>
        <dbReference type="EMBL" id="KAL0008564.1"/>
    </source>
</evidence>
<reference evidence="1 2" key="1">
    <citation type="submission" date="2024-01" db="EMBL/GenBank/DDBJ databases">
        <title>A telomere-to-telomere, gap-free genome of sweet tea (Lithocarpus litseifolius).</title>
        <authorList>
            <person name="Zhou J."/>
        </authorList>
    </citation>
    <scope>NUCLEOTIDE SEQUENCE [LARGE SCALE GENOMIC DNA]</scope>
    <source>
        <strain evidence="1">Zhou-2022a</strain>
        <tissue evidence="1">Leaf</tissue>
    </source>
</reference>
<proteinExistence type="predicted"/>
<evidence type="ECO:0000313" key="2">
    <source>
        <dbReference type="Proteomes" id="UP001459277"/>
    </source>
</evidence>
<name>A0AAW2DEE3_9ROSI</name>
<dbReference type="Proteomes" id="UP001459277">
    <property type="component" value="Unassembled WGS sequence"/>
</dbReference>
<sequence length="201" mass="22208">MQVCSSMHASVLQFMCAQGLISLEDESGIQLGIDLLGRRYAIETIYYADLEADFMHRPQGTANECLRMAREGVLPVGRGGRALGSHGPSSVHACYSFPKGCEVQPVEAGHPFTIRVTDELDYDEFSGTRIMPSLTTSVGLAAGAIIDPFYLHWSVYAYNPDSFARENPVRRNTNITSYAFPEGTRAIWLYETLQLLHPTLG</sequence>
<dbReference type="EMBL" id="JAZDWU010000003">
    <property type="protein sequence ID" value="KAL0008564.1"/>
    <property type="molecule type" value="Genomic_DNA"/>
</dbReference>
<accession>A0AAW2DEE3</accession>
<protein>
    <submittedName>
        <fullName evidence="1">Uncharacterized protein</fullName>
    </submittedName>
</protein>
<comment type="caution">
    <text evidence="1">The sequence shown here is derived from an EMBL/GenBank/DDBJ whole genome shotgun (WGS) entry which is preliminary data.</text>
</comment>
<dbReference type="AlphaFoldDB" id="A0AAW2DEE3"/>
<gene>
    <name evidence="1" type="ORF">SO802_010066</name>
</gene>